<dbReference type="PROSITE" id="PS51880">
    <property type="entry name" value="TGS"/>
    <property type="match status" value="1"/>
</dbReference>
<evidence type="ECO:0000256" key="1">
    <source>
        <dbReference type="ARBA" id="ARBA00007476"/>
    </source>
</evidence>
<dbReference type="Gene3D" id="1.10.3210.10">
    <property type="entry name" value="Hypothetical protein af1432"/>
    <property type="match status" value="1"/>
</dbReference>
<dbReference type="Gene3D" id="3.30.70.260">
    <property type="match status" value="1"/>
</dbReference>
<name>A0AAP5I627_9CYAN</name>
<dbReference type="CDD" id="cd04876">
    <property type="entry name" value="ACT_RelA-SpoT"/>
    <property type="match status" value="1"/>
</dbReference>
<dbReference type="Gene3D" id="3.10.20.30">
    <property type="match status" value="1"/>
</dbReference>
<dbReference type="Pfam" id="PF04607">
    <property type="entry name" value="RelA_SpoT"/>
    <property type="match status" value="1"/>
</dbReference>
<feature type="domain" description="ACT" evidence="2">
    <location>
        <begin position="698"/>
        <end position="772"/>
    </location>
</feature>
<accession>A0AAP5I627</accession>
<dbReference type="CDD" id="cd05399">
    <property type="entry name" value="NT_Rel-Spo_like"/>
    <property type="match status" value="1"/>
</dbReference>
<protein>
    <submittedName>
        <fullName evidence="4">TGS domain-containing protein</fullName>
    </submittedName>
</protein>
<dbReference type="InterPro" id="IPR012675">
    <property type="entry name" value="Beta-grasp_dom_sf"/>
</dbReference>
<dbReference type="PANTHER" id="PTHR21262">
    <property type="entry name" value="GUANOSINE-3',5'-BIS DIPHOSPHATE 3'-PYROPHOSPHOHYDROLASE"/>
    <property type="match status" value="1"/>
</dbReference>
<dbReference type="FunFam" id="3.10.20.30:FF:000002">
    <property type="entry name" value="GTP pyrophosphokinase (RelA/SpoT)"/>
    <property type="match status" value="1"/>
</dbReference>
<evidence type="ECO:0000313" key="5">
    <source>
        <dbReference type="Proteomes" id="UP000667802"/>
    </source>
</evidence>
<dbReference type="InterPro" id="IPR004095">
    <property type="entry name" value="TGS"/>
</dbReference>
<dbReference type="CDD" id="cd01668">
    <property type="entry name" value="TGS_RSH"/>
    <property type="match status" value="1"/>
</dbReference>
<dbReference type="SMART" id="SM00954">
    <property type="entry name" value="RelA_SpoT"/>
    <property type="match status" value="1"/>
</dbReference>
<reference evidence="5" key="1">
    <citation type="journal article" date="2021" name="Science">
        <title>Hunting the eagle killer: A cyanobacterial neurotoxin causes vacuolar myelinopathy.</title>
        <authorList>
            <person name="Breinlinger S."/>
            <person name="Phillips T.J."/>
            <person name="Haram B.N."/>
            <person name="Mares J."/>
            <person name="Martinez Yerena J.A."/>
            <person name="Hrouzek P."/>
            <person name="Sobotka R."/>
            <person name="Henderson W.M."/>
            <person name="Schmieder P."/>
            <person name="Williams S.M."/>
            <person name="Lauderdale J.D."/>
            <person name="Wilde H.D."/>
            <person name="Gerrin W."/>
            <person name="Kust A."/>
            <person name="Washington J.W."/>
            <person name="Wagner C."/>
            <person name="Geier B."/>
            <person name="Liebeke M."/>
            <person name="Enke H."/>
            <person name="Niedermeyer T.H.J."/>
            <person name="Wilde S.B."/>
        </authorList>
    </citation>
    <scope>NUCLEOTIDE SEQUENCE [LARGE SCALE GENOMIC DNA]</scope>
    <source>
        <strain evidence="5">Thurmond2011</strain>
    </source>
</reference>
<dbReference type="InterPro" id="IPR012676">
    <property type="entry name" value="TGS-like"/>
</dbReference>
<dbReference type="SUPFAM" id="SSF81271">
    <property type="entry name" value="TGS-like"/>
    <property type="match status" value="1"/>
</dbReference>
<sequence length="775" mass="87982">MTLVSGKISSNFSLIALIKNQGSDVNDEFLIFLKHLEERNFFSTEIGHIVELVAQELYNLTSDLNIAIAGFVYTYSTIITPGIEKEIEGIVNINSNISNLLKSLKILSKCVSKFKITPTSSINFFEGENFRRLIIVVTRDIRALVIELVYRLVILENINRVVGLKKNLKDSFTIETFKIFVPIANRLGLWNLKWKLEDFSFRDLEPEIYFKIVTLLAENRAAREKYMNHCIEEIRNRLLENGFTGNKFEVSGRTKNIYSIYAKMKQLYCYSKGILPSKLPYNEFNKFLYSNFNSCFESVYDLFGIRVLCNSIPDCYAALGVIHSLFRPAQTPRRNSSHFIDYIAAPKSNGYRSLHTVVHGPMHKRLEVQIRSYEMNAQAEYGVAAHWKYKEFGHSQSTNKEEYIFADIKKVIHEQGLAAVHSFLEGLDSDIFGSEIYVFTPRGDVISLTQSATPVDFAYRVHSEVGNHCAGARVNGRIVTLDTPLKNGDIVEIITHKNSHPSLDWLNFVASSATRNRIRQWYKKSRREQNIARGRELLEKEVGKTGFDSMLKSEPMQAVAHRCNYHSVEDLLAAIGYGGITTNQVLSRWREEAKLPQPIALPPETPVKEPTLSKVSPAPTKFTNSPIIGVEGLMYYLARCCHPIPGEPISGVVTRGRGISIHRDGCHNLEHVERDRLVTVAWNEALENATRPETYPVNVQIEALDRVGVLKDILSRLSDQGINVRHAQVKTTIGQPALIDLGIDIQARTQLEQVFAQIKKLSDIRKIRRVSEVEE</sequence>
<organism evidence="4 5">
    <name type="scientific">Aetokthonos hydrillicola Thurmond2011</name>
    <dbReference type="NCBI Taxonomy" id="2712845"/>
    <lineage>
        <taxon>Bacteria</taxon>
        <taxon>Bacillati</taxon>
        <taxon>Cyanobacteriota</taxon>
        <taxon>Cyanophyceae</taxon>
        <taxon>Nostocales</taxon>
        <taxon>Hapalosiphonaceae</taxon>
        <taxon>Aetokthonos</taxon>
    </lineage>
</organism>
<dbReference type="Pfam" id="PF13328">
    <property type="entry name" value="HD_4"/>
    <property type="match status" value="1"/>
</dbReference>
<comment type="similarity">
    <text evidence="1">Belongs to the RelA/SpoT family.</text>
</comment>
<dbReference type="InterPro" id="IPR043519">
    <property type="entry name" value="NT_sf"/>
</dbReference>
<dbReference type="PANTHER" id="PTHR21262:SF31">
    <property type="entry name" value="GTP PYROPHOSPHOKINASE"/>
    <property type="match status" value="1"/>
</dbReference>
<evidence type="ECO:0000259" key="2">
    <source>
        <dbReference type="PROSITE" id="PS51671"/>
    </source>
</evidence>
<proteinExistence type="inferred from homology"/>
<dbReference type="GO" id="GO:0005886">
    <property type="term" value="C:plasma membrane"/>
    <property type="evidence" value="ECO:0007669"/>
    <property type="project" value="TreeGrafter"/>
</dbReference>
<dbReference type="InterPro" id="IPR007685">
    <property type="entry name" value="RelA_SpoT"/>
</dbReference>
<keyword evidence="5" id="KW-1185">Reference proteome</keyword>
<dbReference type="InterPro" id="IPR045600">
    <property type="entry name" value="RelA/SpoT_AH_RIS"/>
</dbReference>
<dbReference type="EMBL" id="JAALHA020000004">
    <property type="protein sequence ID" value="MDR9895390.1"/>
    <property type="molecule type" value="Genomic_DNA"/>
</dbReference>
<dbReference type="SUPFAM" id="SSF109604">
    <property type="entry name" value="HD-domain/PDEase-like"/>
    <property type="match status" value="1"/>
</dbReference>
<feature type="domain" description="TGS" evidence="3">
    <location>
        <begin position="434"/>
        <end position="495"/>
    </location>
</feature>
<gene>
    <name evidence="4" type="ORF">G7B40_012540</name>
</gene>
<dbReference type="SUPFAM" id="SSF81301">
    <property type="entry name" value="Nucleotidyltransferase"/>
    <property type="match status" value="1"/>
</dbReference>
<dbReference type="Pfam" id="PF13291">
    <property type="entry name" value="ACT_4"/>
    <property type="match status" value="1"/>
</dbReference>
<comment type="caution">
    <text evidence="4">The sequence shown here is derived from an EMBL/GenBank/DDBJ whole genome shotgun (WGS) entry which is preliminary data.</text>
</comment>
<dbReference type="InterPro" id="IPR002912">
    <property type="entry name" value="ACT_dom"/>
</dbReference>
<dbReference type="Pfam" id="PF02824">
    <property type="entry name" value="TGS"/>
    <property type="match status" value="1"/>
</dbReference>
<evidence type="ECO:0000259" key="3">
    <source>
        <dbReference type="PROSITE" id="PS51880"/>
    </source>
</evidence>
<dbReference type="InterPro" id="IPR045865">
    <property type="entry name" value="ACT-like_dom_sf"/>
</dbReference>
<dbReference type="Pfam" id="PF19296">
    <property type="entry name" value="RelA_AH_RIS"/>
    <property type="match status" value="1"/>
</dbReference>
<dbReference type="SUPFAM" id="SSF55021">
    <property type="entry name" value="ACT-like"/>
    <property type="match status" value="1"/>
</dbReference>
<evidence type="ECO:0000313" key="4">
    <source>
        <dbReference type="EMBL" id="MDR9895390.1"/>
    </source>
</evidence>
<dbReference type="RefSeq" id="WP_310833797.1">
    <property type="nucleotide sequence ID" value="NZ_JAALHA020000004.1"/>
</dbReference>
<dbReference type="Proteomes" id="UP000667802">
    <property type="component" value="Unassembled WGS sequence"/>
</dbReference>
<dbReference type="Gene3D" id="3.30.460.10">
    <property type="entry name" value="Beta Polymerase, domain 2"/>
    <property type="match status" value="1"/>
</dbReference>
<dbReference type="AlphaFoldDB" id="A0AAP5I627"/>
<dbReference type="GO" id="GO:0015969">
    <property type="term" value="P:guanosine tetraphosphate metabolic process"/>
    <property type="evidence" value="ECO:0007669"/>
    <property type="project" value="InterPro"/>
</dbReference>
<dbReference type="PROSITE" id="PS51671">
    <property type="entry name" value="ACT"/>
    <property type="match status" value="1"/>
</dbReference>
<dbReference type="InterPro" id="IPR033655">
    <property type="entry name" value="TGS_RelA/SpoT"/>
</dbReference>